<dbReference type="EMBL" id="BSNM01000027">
    <property type="protein sequence ID" value="GLQ33491.1"/>
    <property type="molecule type" value="Genomic_DNA"/>
</dbReference>
<evidence type="ECO:0000313" key="1">
    <source>
        <dbReference type="EMBL" id="GLQ33491.1"/>
    </source>
</evidence>
<evidence type="ECO:0000313" key="2">
    <source>
        <dbReference type="Proteomes" id="UP001161389"/>
    </source>
</evidence>
<sequence length="60" mass="6709">MDAKLLAELKENAEAIKFGLFRMGKNRVAAMSTHVHKEVVEDLEQRAAKLLADIEKLSAE</sequence>
<name>A0AA37WA92_9GAMM</name>
<accession>A0AA37WA92</accession>
<reference evidence="1" key="1">
    <citation type="journal article" date="2014" name="Int. J. Syst. Evol. Microbiol.">
        <title>Complete genome sequence of Corynebacterium casei LMG S-19264T (=DSM 44701T), isolated from a smear-ripened cheese.</title>
        <authorList>
            <consortium name="US DOE Joint Genome Institute (JGI-PGF)"/>
            <person name="Walter F."/>
            <person name="Albersmeier A."/>
            <person name="Kalinowski J."/>
            <person name="Ruckert C."/>
        </authorList>
    </citation>
    <scope>NUCLEOTIDE SEQUENCE</scope>
    <source>
        <strain evidence="1">NBRC 110071</strain>
    </source>
</reference>
<protein>
    <submittedName>
        <fullName evidence="1">Uncharacterized protein</fullName>
    </submittedName>
</protein>
<reference evidence="1" key="2">
    <citation type="submission" date="2023-01" db="EMBL/GenBank/DDBJ databases">
        <title>Draft genome sequence of Litoribrevibacter albus strain NBRC 110071.</title>
        <authorList>
            <person name="Sun Q."/>
            <person name="Mori K."/>
        </authorList>
    </citation>
    <scope>NUCLEOTIDE SEQUENCE</scope>
    <source>
        <strain evidence="1">NBRC 110071</strain>
    </source>
</reference>
<comment type="caution">
    <text evidence="1">The sequence shown here is derived from an EMBL/GenBank/DDBJ whole genome shotgun (WGS) entry which is preliminary data.</text>
</comment>
<dbReference type="RefSeq" id="WP_284383936.1">
    <property type="nucleotide sequence ID" value="NZ_BSNM01000027.1"/>
</dbReference>
<organism evidence="1 2">
    <name type="scientific">Litoribrevibacter albus</name>
    <dbReference type="NCBI Taxonomy" id="1473156"/>
    <lineage>
        <taxon>Bacteria</taxon>
        <taxon>Pseudomonadati</taxon>
        <taxon>Pseudomonadota</taxon>
        <taxon>Gammaproteobacteria</taxon>
        <taxon>Oceanospirillales</taxon>
        <taxon>Oceanospirillaceae</taxon>
        <taxon>Litoribrevibacter</taxon>
    </lineage>
</organism>
<dbReference type="Proteomes" id="UP001161389">
    <property type="component" value="Unassembled WGS sequence"/>
</dbReference>
<keyword evidence="2" id="KW-1185">Reference proteome</keyword>
<proteinExistence type="predicted"/>
<dbReference type="AlphaFoldDB" id="A0AA37WA92"/>
<gene>
    <name evidence="1" type="ORF">GCM10007876_39710</name>
</gene>